<evidence type="ECO:0000313" key="2">
    <source>
        <dbReference type="EMBL" id="PIC17157.1"/>
    </source>
</evidence>
<dbReference type="InterPro" id="IPR002900">
    <property type="entry name" value="DUF38/FTH_CAE_spp"/>
</dbReference>
<evidence type="ECO:0000313" key="3">
    <source>
        <dbReference type="Proteomes" id="UP000230233"/>
    </source>
</evidence>
<dbReference type="SMART" id="SM00256">
    <property type="entry name" value="FBOX"/>
    <property type="match status" value="1"/>
</dbReference>
<dbReference type="Proteomes" id="UP000230233">
    <property type="component" value="Chromosome X"/>
</dbReference>
<evidence type="ECO:0000259" key="1">
    <source>
        <dbReference type="PROSITE" id="PS50181"/>
    </source>
</evidence>
<dbReference type="PROSITE" id="PS50181">
    <property type="entry name" value="FBOX"/>
    <property type="match status" value="1"/>
</dbReference>
<feature type="domain" description="F-box" evidence="1">
    <location>
        <begin position="70"/>
        <end position="117"/>
    </location>
</feature>
<organism evidence="2 3">
    <name type="scientific">Caenorhabditis nigoni</name>
    <dbReference type="NCBI Taxonomy" id="1611254"/>
    <lineage>
        <taxon>Eukaryota</taxon>
        <taxon>Metazoa</taxon>
        <taxon>Ecdysozoa</taxon>
        <taxon>Nematoda</taxon>
        <taxon>Chromadorea</taxon>
        <taxon>Rhabditida</taxon>
        <taxon>Rhabditina</taxon>
        <taxon>Rhabditomorpha</taxon>
        <taxon>Rhabditoidea</taxon>
        <taxon>Rhabditidae</taxon>
        <taxon>Peloderinae</taxon>
        <taxon>Caenorhabditis</taxon>
    </lineage>
</organism>
<dbReference type="PANTHER" id="PTHR23014:SF1">
    <property type="entry name" value="DUF38 DOMAIN-CONTAINING PROTEIN-RELATED"/>
    <property type="match status" value="1"/>
</dbReference>
<dbReference type="Pfam" id="PF00646">
    <property type="entry name" value="F-box"/>
    <property type="match status" value="1"/>
</dbReference>
<dbReference type="CDD" id="cd09917">
    <property type="entry name" value="F-box_SF"/>
    <property type="match status" value="1"/>
</dbReference>
<gene>
    <name evidence="2" type="primary">Cnig_chr_X.g23495</name>
    <name evidence="2" type="ORF">B9Z55_023495</name>
</gene>
<dbReference type="Pfam" id="PF01827">
    <property type="entry name" value="FTH"/>
    <property type="match status" value="1"/>
</dbReference>
<keyword evidence="3" id="KW-1185">Reference proteome</keyword>
<sequence>MDFSTIDVEGAEYKKAAILFCYRTNHSVDSAYTLLSQEFLDVTKRNVAAWFAELRLAEIPVPVVDGNEKEKVLFSLSANLLKEVTKYLSAQDLNSMSLVCKTLNQFVARLDLRIDLIRICLKPDSIEIKTAKPGSSSLCQITKTTDGCSVTKDGATTQQTCTFLEQMADEFERCLGRENRKVRKLDIQLDEQSGDHQAEFFGQLIATLGRLDSPLDCEILHTDFCPSDLMRSILEKLSSEHLNSLKIKHATLMRDTERPYDMSGIISLPHWKQLTDFRCFSTLESISLSDLGHVEYVYAKMSYVTTEDIVAYIMTCSRNSPYCQSIMVQIANMEDLAARLLPFGFQKNGNVYSGQIPSESGGYTKFKISEFNLYVRGSI</sequence>
<dbReference type="EMBL" id="PDUG01000006">
    <property type="protein sequence ID" value="PIC17157.1"/>
    <property type="molecule type" value="Genomic_DNA"/>
</dbReference>
<dbReference type="InterPro" id="IPR001810">
    <property type="entry name" value="F-box_dom"/>
</dbReference>
<comment type="caution">
    <text evidence="2">The sequence shown here is derived from an EMBL/GenBank/DDBJ whole genome shotgun (WGS) entry which is preliminary data.</text>
</comment>
<dbReference type="AlphaFoldDB" id="A0A2G5SQ59"/>
<dbReference type="PANTHER" id="PTHR23014">
    <property type="entry name" value="F-BOX A PROTEIN"/>
    <property type="match status" value="1"/>
</dbReference>
<proteinExistence type="predicted"/>
<accession>A0A2G5SQ59</accession>
<name>A0A2G5SQ59_9PELO</name>
<protein>
    <recommendedName>
        <fullName evidence="1">F-box domain-containing protein</fullName>
    </recommendedName>
</protein>
<reference evidence="3" key="1">
    <citation type="submission" date="2017-10" db="EMBL/GenBank/DDBJ databases">
        <title>Rapid genome shrinkage in a self-fertile nematode reveals novel sperm competition proteins.</title>
        <authorList>
            <person name="Yin D."/>
            <person name="Schwarz E.M."/>
            <person name="Thomas C.G."/>
            <person name="Felde R.L."/>
            <person name="Korf I.F."/>
            <person name="Cutter A.D."/>
            <person name="Schartner C.M."/>
            <person name="Ralston E.J."/>
            <person name="Meyer B.J."/>
            <person name="Haag E.S."/>
        </authorList>
    </citation>
    <scope>NUCLEOTIDE SEQUENCE [LARGE SCALE GENOMIC DNA]</scope>
    <source>
        <strain evidence="3">JU1422</strain>
    </source>
</reference>
<dbReference type="OrthoDB" id="10380941at2759"/>